<proteinExistence type="predicted"/>
<keyword evidence="3" id="KW-1185">Reference proteome</keyword>
<dbReference type="EMBL" id="BSYI01000036">
    <property type="protein sequence ID" value="GMG84439.1"/>
    <property type="molecule type" value="Genomic_DNA"/>
</dbReference>
<feature type="signal peptide" evidence="1">
    <location>
        <begin position="1"/>
        <end position="21"/>
    </location>
</feature>
<dbReference type="Proteomes" id="UP001239909">
    <property type="component" value="Unassembled WGS sequence"/>
</dbReference>
<sequence>MSRFLAAAAMFAVLAAGSAQAQSCRHVYVENKCHKSLRILIEHAPSYRNWEPVGWYDFEPNERSRLLVGEDPMCHLLDHSLYIYAESTDGQFTWAGEDSSVQFNGTWFDMRKANKIRYKGGTKVDFTCE</sequence>
<gene>
    <name evidence="2" type="ORF">LNKW23_36550</name>
</gene>
<organism evidence="2 3">
    <name type="scientific">Paralimibaculum aggregatum</name>
    <dbReference type="NCBI Taxonomy" id="3036245"/>
    <lineage>
        <taxon>Bacteria</taxon>
        <taxon>Pseudomonadati</taxon>
        <taxon>Pseudomonadota</taxon>
        <taxon>Alphaproteobacteria</taxon>
        <taxon>Rhodobacterales</taxon>
        <taxon>Paracoccaceae</taxon>
        <taxon>Paralimibaculum</taxon>
    </lineage>
</organism>
<evidence type="ECO:0000313" key="2">
    <source>
        <dbReference type="EMBL" id="GMG84439.1"/>
    </source>
</evidence>
<protein>
    <recommendedName>
        <fullName evidence="4">DUF1036 domain-containing protein</fullName>
    </recommendedName>
</protein>
<reference evidence="2 3" key="1">
    <citation type="submission" date="2023-04" db="EMBL/GenBank/DDBJ databases">
        <title>Marinoamorphus aggregata gen. nov., sp. Nov., isolate from tissue of brittle star Ophioplocus japonicus.</title>
        <authorList>
            <person name="Kawano K."/>
            <person name="Sawayama S."/>
            <person name="Nakagawa S."/>
        </authorList>
    </citation>
    <scope>NUCLEOTIDE SEQUENCE [LARGE SCALE GENOMIC DNA]</scope>
    <source>
        <strain evidence="2 3">NKW23</strain>
    </source>
</reference>
<name>A0ABQ6LMK1_9RHOB</name>
<keyword evidence="1" id="KW-0732">Signal</keyword>
<dbReference type="RefSeq" id="WP_285673487.1">
    <property type="nucleotide sequence ID" value="NZ_BSYI01000036.1"/>
</dbReference>
<feature type="chain" id="PRO_5047283163" description="DUF1036 domain-containing protein" evidence="1">
    <location>
        <begin position="22"/>
        <end position="129"/>
    </location>
</feature>
<evidence type="ECO:0000313" key="3">
    <source>
        <dbReference type="Proteomes" id="UP001239909"/>
    </source>
</evidence>
<evidence type="ECO:0008006" key="4">
    <source>
        <dbReference type="Google" id="ProtNLM"/>
    </source>
</evidence>
<accession>A0ABQ6LMK1</accession>
<evidence type="ECO:0000256" key="1">
    <source>
        <dbReference type="SAM" id="SignalP"/>
    </source>
</evidence>
<comment type="caution">
    <text evidence="2">The sequence shown here is derived from an EMBL/GenBank/DDBJ whole genome shotgun (WGS) entry which is preliminary data.</text>
</comment>